<gene>
    <name evidence="7" type="ORF">OKA104_LOCUS6615</name>
    <name evidence="6" type="ORF">VCS650_LOCUS18407</name>
</gene>
<dbReference type="SUPFAM" id="SSF49854">
    <property type="entry name" value="Spermadhesin, CUB domain"/>
    <property type="match status" value="1"/>
</dbReference>
<keyword evidence="3" id="KW-0812">Transmembrane</keyword>
<accession>A0A814LSA9</accession>
<keyword evidence="4" id="KW-0732">Signal</keyword>
<feature type="transmembrane region" description="Helical" evidence="3">
    <location>
        <begin position="324"/>
        <end position="349"/>
    </location>
</feature>
<feature type="chain" id="PRO_5035685482" description="CUB domain-containing protein" evidence="4">
    <location>
        <begin position="19"/>
        <end position="453"/>
    </location>
</feature>
<keyword evidence="1 2" id="KW-1015">Disulfide bond</keyword>
<dbReference type="Proteomes" id="UP000663891">
    <property type="component" value="Unassembled WGS sequence"/>
</dbReference>
<dbReference type="Gene3D" id="2.60.120.740">
    <property type="match status" value="1"/>
</dbReference>
<evidence type="ECO:0000313" key="7">
    <source>
        <dbReference type="EMBL" id="CAF3601009.1"/>
    </source>
</evidence>
<feature type="disulfide bond" evidence="2">
    <location>
        <begin position="124"/>
        <end position="151"/>
    </location>
</feature>
<protein>
    <recommendedName>
        <fullName evidence="5">CUB domain-containing protein</fullName>
    </recommendedName>
</protein>
<dbReference type="AlphaFoldDB" id="A0A814LSA9"/>
<dbReference type="InterPro" id="IPR000859">
    <property type="entry name" value="CUB_dom"/>
</dbReference>
<feature type="domain" description="CUB" evidence="5">
    <location>
        <begin position="124"/>
        <end position="230"/>
    </location>
</feature>
<dbReference type="OrthoDB" id="10020456at2759"/>
<dbReference type="Pfam" id="PF00431">
    <property type="entry name" value="CUB"/>
    <property type="match status" value="1"/>
</dbReference>
<keyword evidence="3" id="KW-0472">Membrane</keyword>
<keyword evidence="3" id="KW-1133">Transmembrane helix</keyword>
<dbReference type="Proteomes" id="UP000663881">
    <property type="component" value="Unassembled WGS sequence"/>
</dbReference>
<proteinExistence type="predicted"/>
<dbReference type="CDD" id="cd00041">
    <property type="entry name" value="CUB"/>
    <property type="match status" value="1"/>
</dbReference>
<reference evidence="6" key="1">
    <citation type="submission" date="2021-02" db="EMBL/GenBank/DDBJ databases">
        <authorList>
            <person name="Nowell W R."/>
        </authorList>
    </citation>
    <scope>NUCLEOTIDE SEQUENCE</scope>
</reference>
<organism evidence="6 8">
    <name type="scientific">Adineta steineri</name>
    <dbReference type="NCBI Taxonomy" id="433720"/>
    <lineage>
        <taxon>Eukaryota</taxon>
        <taxon>Metazoa</taxon>
        <taxon>Spiralia</taxon>
        <taxon>Gnathifera</taxon>
        <taxon>Rotifera</taxon>
        <taxon>Eurotatoria</taxon>
        <taxon>Bdelloidea</taxon>
        <taxon>Adinetida</taxon>
        <taxon>Adinetidae</taxon>
        <taxon>Adineta</taxon>
    </lineage>
</organism>
<evidence type="ECO:0000313" key="8">
    <source>
        <dbReference type="Proteomes" id="UP000663891"/>
    </source>
</evidence>
<dbReference type="CDD" id="cd22823">
    <property type="entry name" value="Gal_Rha_Lectin"/>
    <property type="match status" value="1"/>
</dbReference>
<comment type="caution">
    <text evidence="6">The sequence shown here is derived from an EMBL/GenBank/DDBJ whole genome shotgun (WGS) entry which is preliminary data.</text>
</comment>
<evidence type="ECO:0000313" key="6">
    <source>
        <dbReference type="EMBL" id="CAF1069645.1"/>
    </source>
</evidence>
<dbReference type="EMBL" id="CAJNON010000176">
    <property type="protein sequence ID" value="CAF1069645.1"/>
    <property type="molecule type" value="Genomic_DNA"/>
</dbReference>
<evidence type="ECO:0000256" key="4">
    <source>
        <dbReference type="SAM" id="SignalP"/>
    </source>
</evidence>
<evidence type="ECO:0000259" key="5">
    <source>
        <dbReference type="PROSITE" id="PS01180"/>
    </source>
</evidence>
<name>A0A814LSA9_9BILA</name>
<evidence type="ECO:0000256" key="2">
    <source>
        <dbReference type="PROSITE-ProRule" id="PRU00059"/>
    </source>
</evidence>
<evidence type="ECO:0000256" key="1">
    <source>
        <dbReference type="ARBA" id="ARBA00023157"/>
    </source>
</evidence>
<dbReference type="InterPro" id="IPR035914">
    <property type="entry name" value="Sperma_CUB_dom_sf"/>
</dbReference>
<dbReference type="InterPro" id="IPR043159">
    <property type="entry name" value="Lectin_gal-bd_sf"/>
</dbReference>
<sequence length="453" mass="51280">MRNLFIGLFFYLSSLVCTQFGYLTQNYCLDEIESSALSLKCPNNQLIKLGRVIYGYSWSNECSYNDKDCTMDVPREDIICSSIRNCTVHVVEYPLILQDCWNLAASYVQAEYECITEYSLQNICQSQDITLSHGFLSTPNYPNGFLSNLNCLCTLYTSSNHSIVLEIIDFHLPTCAEAGLNLWFGQNFQTKCLTDNPVILIGNIQQNVTFRFYTLKNINQGGFLMKYSLSPESNNATVRLQCYTTSVSNPSTISNNFISKKSTVQIQNTVNEELVVTNSNNLSKRLRLISSTIETEKEILSINKQQQLSQNLLPNTTSSPRLNMTLIIIFIVVIIVFLIVINVLIWFICTSKSKSSKSTSSLQKLCSHQATVNNNMNPSNRLKTLHSLLYSDHKTANIDPIPTNSHRDIDSVLSEYHIPTNSSSINLNHGFTITSKSNQLQEEPRQIHSWDDI</sequence>
<dbReference type="SMART" id="SM00042">
    <property type="entry name" value="CUB"/>
    <property type="match status" value="1"/>
</dbReference>
<feature type="disulfide bond" evidence="2">
    <location>
        <begin position="175"/>
        <end position="192"/>
    </location>
</feature>
<evidence type="ECO:0000256" key="3">
    <source>
        <dbReference type="SAM" id="Phobius"/>
    </source>
</evidence>
<feature type="signal peptide" evidence="4">
    <location>
        <begin position="1"/>
        <end position="18"/>
    </location>
</feature>
<dbReference type="EMBL" id="CAJOAY010000245">
    <property type="protein sequence ID" value="CAF3601009.1"/>
    <property type="molecule type" value="Genomic_DNA"/>
</dbReference>
<dbReference type="PROSITE" id="PS01180">
    <property type="entry name" value="CUB"/>
    <property type="match status" value="1"/>
</dbReference>
<dbReference type="Gene3D" id="2.60.120.290">
    <property type="entry name" value="Spermadhesin, CUB domain"/>
    <property type="match status" value="1"/>
</dbReference>